<reference evidence="2" key="2">
    <citation type="submission" date="2025-08" db="UniProtKB">
        <authorList>
            <consortium name="Ensembl"/>
        </authorList>
    </citation>
    <scope>IDENTIFICATION</scope>
</reference>
<dbReference type="GeneTree" id="ENSGT00390000018549"/>
<dbReference type="Pfam" id="PF15376">
    <property type="entry name" value="DUF4603"/>
    <property type="match status" value="1"/>
</dbReference>
<dbReference type="PANTHER" id="PTHR17611:SF3">
    <property type="entry name" value="DNA SEGMENT, CHR 5, ERATO DOI 579, EXPRESSED"/>
    <property type="match status" value="1"/>
</dbReference>
<feature type="region of interest" description="Disordered" evidence="1">
    <location>
        <begin position="338"/>
        <end position="375"/>
    </location>
</feature>
<dbReference type="InterPro" id="IPR027871">
    <property type="entry name" value="DUF4603"/>
</dbReference>
<dbReference type="AlphaFoldDB" id="H2XR81"/>
<feature type="compositionally biased region" description="Basic and acidic residues" evidence="1">
    <location>
        <begin position="343"/>
        <end position="352"/>
    </location>
</feature>
<protein>
    <submittedName>
        <fullName evidence="2">Uncharacterized protein</fullName>
    </submittedName>
</protein>
<dbReference type="InParanoid" id="H2XR81"/>
<accession>H2XR81</accession>
<feature type="compositionally biased region" description="Basic residues" evidence="1">
    <location>
        <begin position="276"/>
        <end position="288"/>
    </location>
</feature>
<name>H2XR81_CIOIN</name>
<evidence type="ECO:0000313" key="3">
    <source>
        <dbReference type="Proteomes" id="UP000008144"/>
    </source>
</evidence>
<reference evidence="3" key="1">
    <citation type="journal article" date="2002" name="Science">
        <title>The draft genome of Ciona intestinalis: insights into chordate and vertebrate origins.</title>
        <authorList>
            <person name="Dehal P."/>
            <person name="Satou Y."/>
            <person name="Campbell R.K."/>
            <person name="Chapman J."/>
            <person name="Degnan B."/>
            <person name="De Tomaso A."/>
            <person name="Davidson B."/>
            <person name="Di Gregorio A."/>
            <person name="Gelpke M."/>
            <person name="Goodstein D.M."/>
            <person name="Harafuji N."/>
            <person name="Hastings K.E."/>
            <person name="Ho I."/>
            <person name="Hotta K."/>
            <person name="Huang W."/>
            <person name="Kawashima T."/>
            <person name="Lemaire P."/>
            <person name="Martinez D."/>
            <person name="Meinertzhagen I.A."/>
            <person name="Necula S."/>
            <person name="Nonaka M."/>
            <person name="Putnam N."/>
            <person name="Rash S."/>
            <person name="Saiga H."/>
            <person name="Satake M."/>
            <person name="Terry A."/>
            <person name="Yamada L."/>
            <person name="Wang H.G."/>
            <person name="Awazu S."/>
            <person name="Azumi K."/>
            <person name="Boore J."/>
            <person name="Branno M."/>
            <person name="Chin-Bow S."/>
            <person name="DeSantis R."/>
            <person name="Doyle S."/>
            <person name="Francino P."/>
            <person name="Keys D.N."/>
            <person name="Haga S."/>
            <person name="Hayashi H."/>
            <person name="Hino K."/>
            <person name="Imai K.S."/>
            <person name="Inaba K."/>
            <person name="Kano S."/>
            <person name="Kobayashi K."/>
            <person name="Kobayashi M."/>
            <person name="Lee B.I."/>
            <person name="Makabe K.W."/>
            <person name="Manohar C."/>
            <person name="Matassi G."/>
            <person name="Medina M."/>
            <person name="Mochizuki Y."/>
            <person name="Mount S."/>
            <person name="Morishita T."/>
            <person name="Miura S."/>
            <person name="Nakayama A."/>
            <person name="Nishizaka S."/>
            <person name="Nomoto H."/>
            <person name="Ohta F."/>
            <person name="Oishi K."/>
            <person name="Rigoutsos I."/>
            <person name="Sano M."/>
            <person name="Sasaki A."/>
            <person name="Sasakura Y."/>
            <person name="Shoguchi E."/>
            <person name="Shin-i T."/>
            <person name="Spagnuolo A."/>
            <person name="Stainier D."/>
            <person name="Suzuki M.M."/>
            <person name="Tassy O."/>
            <person name="Takatori N."/>
            <person name="Tokuoka M."/>
            <person name="Yagi K."/>
            <person name="Yoshizaki F."/>
            <person name="Wada S."/>
            <person name="Zhang C."/>
            <person name="Hyatt P.D."/>
            <person name="Larimer F."/>
            <person name="Detter C."/>
            <person name="Doggett N."/>
            <person name="Glavina T."/>
            <person name="Hawkins T."/>
            <person name="Richardson P."/>
            <person name="Lucas S."/>
            <person name="Kohara Y."/>
            <person name="Levine M."/>
            <person name="Satoh N."/>
            <person name="Rokhsar D.S."/>
        </authorList>
    </citation>
    <scope>NUCLEOTIDE SEQUENCE [LARGE SCALE GENOMIC DNA]</scope>
</reference>
<dbReference type="PANTHER" id="PTHR17611">
    <property type="entry name" value="DNA SEGMENT, CHR 5, ERATO DOI 579, EXPRESSED"/>
    <property type="match status" value="1"/>
</dbReference>
<feature type="compositionally biased region" description="Basic and acidic residues" evidence="1">
    <location>
        <begin position="233"/>
        <end position="248"/>
    </location>
</feature>
<feature type="region of interest" description="Disordered" evidence="1">
    <location>
        <begin position="127"/>
        <end position="288"/>
    </location>
</feature>
<evidence type="ECO:0000313" key="2">
    <source>
        <dbReference type="Ensembl" id="ENSCINP00000032165.1"/>
    </source>
</evidence>
<reference evidence="2" key="3">
    <citation type="submission" date="2025-09" db="UniProtKB">
        <authorList>
            <consortium name="Ensembl"/>
        </authorList>
    </citation>
    <scope>IDENTIFICATION</scope>
</reference>
<keyword evidence="3" id="KW-1185">Reference proteome</keyword>
<dbReference type="Proteomes" id="UP000008144">
    <property type="component" value="Unassembled WGS sequence"/>
</dbReference>
<proteinExistence type="predicted"/>
<organism evidence="2 3">
    <name type="scientific">Ciona intestinalis</name>
    <name type="common">Transparent sea squirt</name>
    <name type="synonym">Ascidia intestinalis</name>
    <dbReference type="NCBI Taxonomy" id="7719"/>
    <lineage>
        <taxon>Eukaryota</taxon>
        <taxon>Metazoa</taxon>
        <taxon>Chordata</taxon>
        <taxon>Tunicata</taxon>
        <taxon>Ascidiacea</taxon>
        <taxon>Phlebobranchia</taxon>
        <taxon>Cionidae</taxon>
        <taxon>Ciona</taxon>
    </lineage>
</organism>
<feature type="compositionally biased region" description="Polar residues" evidence="1">
    <location>
        <begin position="128"/>
        <end position="143"/>
    </location>
</feature>
<feature type="compositionally biased region" description="Basic residues" evidence="1">
    <location>
        <begin position="200"/>
        <end position="212"/>
    </location>
</feature>
<dbReference type="Ensembl" id="ENSCINT00000031684.1">
    <property type="protein sequence ID" value="ENSCINP00000032165.1"/>
    <property type="gene ID" value="ENSCING00000020641.1"/>
</dbReference>
<dbReference type="HOGENOM" id="CLU_062749_0_0_1"/>
<evidence type="ECO:0000256" key="1">
    <source>
        <dbReference type="SAM" id="MobiDB-lite"/>
    </source>
</evidence>
<sequence>MSDLTFVYSWLSSQLELHGIDSIIYSRHVINLLINSHYTNDIHLAHKEETIFASLPGSKKRKPKAKYNKRSNSFTFPDEVLMKKQMAVNCLRSAVDDSTTPPLEGDIESLIENLYNKLKAVHLFSDGKLSSSSDEGQNVATSVKQKKRREFKENYHDVFPSLKPGETETQTNNLPECWKKHDVSTPETNPDPKNPPRTRNLQKPRRPRKKKPHPPEYLPPDKTTHPVRSNPRWIKDDGNPRWIKDGGRRRGRKGSSSVPANLHLGKENISGNTKNQNKRKITMSQRNQRKLRKQVDPGFEASIDDVTHRFMYPGYLASKQNLLEEDICHLYTNHELPTVSERPQSKWFRDPESGFLEFEPAHKSPHSPESVVDGS</sequence>